<keyword evidence="1 4" id="KW-0479">Metal-binding</keyword>
<dbReference type="AlphaFoldDB" id="A0A850QEQ3"/>
<dbReference type="GO" id="GO:0008270">
    <property type="term" value="F:zinc ion binding"/>
    <property type="evidence" value="ECO:0007669"/>
    <property type="project" value="InterPro"/>
</dbReference>
<dbReference type="InterPro" id="IPR002328">
    <property type="entry name" value="ADH_Zn_CS"/>
</dbReference>
<comment type="caution">
    <text evidence="6">The sequence shown here is derived from an EMBL/GenBank/DDBJ whole genome shotgun (WGS) entry which is preliminary data.</text>
</comment>
<sequence>MRGVVFKGNRELEVLDFEVPRPGTGEALIRMQASGMCGSDLHFYRAESPEKQLISQGFGSFADRGLASDTKIIAGHEPSGIIEEVGVGVDPKQFKSGDRVIVFHYEGCGCCDHCRTGWTQMCVEGAEPHGAIRNGGHADYMCVPVSTLVHLPSDISFVGGAAIACGTGTAFGALNRLNVSARDTLVIYGLGPVGLAAVQLGAALGAEVIGVDIDQKRVEAAKLFGAAHVIDGRSKDPVEEVFKITGGKGASCAIDCAGGEIPKTQAVRSTAPWGRIALVAVGGNLNVVGWNDLIKSQRTVIGSYTFSITGMKQCAEFIAHHGVEVDRVFSDHWNLEQASTAYAAFDSQVGGKGVFVF</sequence>
<dbReference type="Gene3D" id="3.90.180.10">
    <property type="entry name" value="Medium-chain alcohol dehydrogenases, catalytic domain"/>
    <property type="match status" value="1"/>
</dbReference>
<keyword evidence="3" id="KW-0560">Oxidoreductase</keyword>
<dbReference type="EMBL" id="JABCJE010000015">
    <property type="protein sequence ID" value="NVO25428.1"/>
    <property type="molecule type" value="Genomic_DNA"/>
</dbReference>
<evidence type="ECO:0000313" key="7">
    <source>
        <dbReference type="Proteomes" id="UP000592216"/>
    </source>
</evidence>
<dbReference type="SUPFAM" id="SSF51735">
    <property type="entry name" value="NAD(P)-binding Rossmann-fold domains"/>
    <property type="match status" value="1"/>
</dbReference>
<dbReference type="InterPro" id="IPR036291">
    <property type="entry name" value="NAD(P)-bd_dom_sf"/>
</dbReference>
<organism evidence="6 7">
    <name type="scientific">Donghicola mangrovi</name>
    <dbReference type="NCBI Taxonomy" id="2729614"/>
    <lineage>
        <taxon>Bacteria</taxon>
        <taxon>Pseudomonadati</taxon>
        <taxon>Pseudomonadota</taxon>
        <taxon>Alphaproteobacteria</taxon>
        <taxon>Rhodobacterales</taxon>
        <taxon>Roseobacteraceae</taxon>
        <taxon>Donghicola</taxon>
    </lineage>
</organism>
<name>A0A850QEQ3_9RHOB</name>
<accession>A0A850QEQ3</accession>
<dbReference type="InterPro" id="IPR013154">
    <property type="entry name" value="ADH-like_N"/>
</dbReference>
<reference evidence="6 7" key="1">
    <citation type="submission" date="2020-04" db="EMBL/GenBank/DDBJ databases">
        <title>Donghicola sp., a member of the Rhodobacteraceae family isolated from mangrove forest in Thailand.</title>
        <authorList>
            <person name="Charoenyingcharoen P."/>
            <person name="Yukphan P."/>
        </authorList>
    </citation>
    <scope>NUCLEOTIDE SEQUENCE [LARGE SCALE GENOMIC DNA]</scope>
    <source>
        <strain evidence="6 7">B5-SW-15</strain>
    </source>
</reference>
<dbReference type="InterPro" id="IPR050129">
    <property type="entry name" value="Zn_alcohol_dh"/>
</dbReference>
<dbReference type="SUPFAM" id="SSF50129">
    <property type="entry name" value="GroES-like"/>
    <property type="match status" value="1"/>
</dbReference>
<dbReference type="GO" id="GO:0016616">
    <property type="term" value="F:oxidoreductase activity, acting on the CH-OH group of donors, NAD or NADP as acceptor"/>
    <property type="evidence" value="ECO:0007669"/>
    <property type="project" value="UniProtKB-ARBA"/>
</dbReference>
<dbReference type="PROSITE" id="PS00059">
    <property type="entry name" value="ADH_ZINC"/>
    <property type="match status" value="1"/>
</dbReference>
<keyword evidence="2 4" id="KW-0862">Zinc</keyword>
<evidence type="ECO:0000259" key="5">
    <source>
        <dbReference type="SMART" id="SM00829"/>
    </source>
</evidence>
<dbReference type="SMART" id="SM00829">
    <property type="entry name" value="PKS_ER"/>
    <property type="match status" value="1"/>
</dbReference>
<comment type="cofactor">
    <cofactor evidence="4">
        <name>Zn(2+)</name>
        <dbReference type="ChEBI" id="CHEBI:29105"/>
    </cofactor>
</comment>
<proteinExistence type="inferred from homology"/>
<gene>
    <name evidence="6" type="ORF">HJ536_18890</name>
</gene>
<dbReference type="PANTHER" id="PTHR43401">
    <property type="entry name" value="L-THREONINE 3-DEHYDROGENASE"/>
    <property type="match status" value="1"/>
</dbReference>
<protein>
    <submittedName>
        <fullName evidence="6">Zinc-binding dehydrogenase</fullName>
    </submittedName>
</protein>
<evidence type="ECO:0000256" key="1">
    <source>
        <dbReference type="ARBA" id="ARBA00022723"/>
    </source>
</evidence>
<comment type="similarity">
    <text evidence="4">Belongs to the zinc-containing alcohol dehydrogenase family.</text>
</comment>
<dbReference type="InterPro" id="IPR020843">
    <property type="entry name" value="ER"/>
</dbReference>
<dbReference type="PANTHER" id="PTHR43401:SF5">
    <property type="entry name" value="ALCOHOL DEHYDROGENASE-RELATED"/>
    <property type="match status" value="1"/>
</dbReference>
<dbReference type="InterPro" id="IPR011032">
    <property type="entry name" value="GroES-like_sf"/>
</dbReference>
<evidence type="ECO:0000256" key="3">
    <source>
        <dbReference type="ARBA" id="ARBA00023002"/>
    </source>
</evidence>
<feature type="domain" description="Enoyl reductase (ER)" evidence="5">
    <location>
        <begin position="8"/>
        <end position="355"/>
    </location>
</feature>
<dbReference type="InterPro" id="IPR013149">
    <property type="entry name" value="ADH-like_C"/>
</dbReference>
<evidence type="ECO:0000256" key="2">
    <source>
        <dbReference type="ARBA" id="ARBA00022833"/>
    </source>
</evidence>
<evidence type="ECO:0000313" key="6">
    <source>
        <dbReference type="EMBL" id="NVO25428.1"/>
    </source>
</evidence>
<dbReference type="Pfam" id="PF08240">
    <property type="entry name" value="ADH_N"/>
    <property type="match status" value="1"/>
</dbReference>
<dbReference type="Pfam" id="PF00107">
    <property type="entry name" value="ADH_zinc_N"/>
    <property type="match status" value="1"/>
</dbReference>
<dbReference type="CDD" id="cd08239">
    <property type="entry name" value="THR_DH_like"/>
    <property type="match status" value="1"/>
</dbReference>
<dbReference type="Proteomes" id="UP000592216">
    <property type="component" value="Unassembled WGS sequence"/>
</dbReference>
<evidence type="ECO:0000256" key="4">
    <source>
        <dbReference type="RuleBase" id="RU361277"/>
    </source>
</evidence>